<protein>
    <submittedName>
        <fullName evidence="1">Uncharacterized protein</fullName>
    </submittedName>
</protein>
<evidence type="ECO:0000313" key="2">
    <source>
        <dbReference type="Proteomes" id="UP000632222"/>
    </source>
</evidence>
<evidence type="ECO:0000313" key="1">
    <source>
        <dbReference type="EMBL" id="GGJ39406.1"/>
    </source>
</evidence>
<comment type="caution">
    <text evidence="1">The sequence shown here is derived from an EMBL/GenBank/DDBJ whole genome shotgun (WGS) entry which is preliminary data.</text>
</comment>
<keyword evidence="2" id="KW-1185">Reference proteome</keyword>
<dbReference type="RefSeq" id="WP_189003208.1">
    <property type="nucleotide sequence ID" value="NZ_BMOD01000009.1"/>
</dbReference>
<organism evidence="1 2">
    <name type="scientific">Deinococcus roseus</name>
    <dbReference type="NCBI Taxonomy" id="392414"/>
    <lineage>
        <taxon>Bacteria</taxon>
        <taxon>Thermotogati</taxon>
        <taxon>Deinococcota</taxon>
        <taxon>Deinococci</taxon>
        <taxon>Deinococcales</taxon>
        <taxon>Deinococcaceae</taxon>
        <taxon>Deinococcus</taxon>
    </lineage>
</organism>
<accession>A0ABQ2D0N4</accession>
<reference evidence="2" key="1">
    <citation type="journal article" date="2019" name="Int. J. Syst. Evol. Microbiol.">
        <title>The Global Catalogue of Microorganisms (GCM) 10K type strain sequencing project: providing services to taxonomists for standard genome sequencing and annotation.</title>
        <authorList>
            <consortium name="The Broad Institute Genomics Platform"/>
            <consortium name="The Broad Institute Genome Sequencing Center for Infectious Disease"/>
            <person name="Wu L."/>
            <person name="Ma J."/>
        </authorList>
    </citation>
    <scope>NUCLEOTIDE SEQUENCE [LARGE SCALE GENOMIC DNA]</scope>
    <source>
        <strain evidence="2">JCM 14370</strain>
    </source>
</reference>
<dbReference type="Proteomes" id="UP000632222">
    <property type="component" value="Unassembled WGS sequence"/>
</dbReference>
<sequence length="210" mass="23227">MDYQLQINNNTQQPGSFVIFQTTRAPGPYSVAWQSKYTYPSTTLTFKWTANYDFIWSSTAQLTPGVVFQAAQAISATPQTNRITLSYDLGHHAFYFQNQTEGTQAGTFQIQVDSSVPVNAVAVGIGMDSKPTFAIGGQPNMNFQFEIPPANTYWVAFTSGTEQGEVLDRETLNPVEVVFPINVDSMTVTLNPDLTWKVVPNHLLKATEEG</sequence>
<name>A0ABQ2D0N4_9DEIO</name>
<proteinExistence type="predicted"/>
<gene>
    <name evidence="1" type="ORF">GCM10008938_26840</name>
</gene>
<dbReference type="EMBL" id="BMOD01000009">
    <property type="protein sequence ID" value="GGJ39406.1"/>
    <property type="molecule type" value="Genomic_DNA"/>
</dbReference>